<dbReference type="EMBL" id="MHRP01000043">
    <property type="protein sequence ID" value="OHA25830.1"/>
    <property type="molecule type" value="Genomic_DNA"/>
</dbReference>
<dbReference type="Proteomes" id="UP000177943">
    <property type="component" value="Unassembled WGS sequence"/>
</dbReference>
<name>A0A1G2MPK9_9BACT</name>
<feature type="domain" description="bAvd-like" evidence="1">
    <location>
        <begin position="6"/>
        <end position="95"/>
    </location>
</feature>
<dbReference type="AlphaFoldDB" id="A0A1G2MPK9"/>
<dbReference type="Pfam" id="PF22296">
    <property type="entry name" value="bAvd"/>
    <property type="match status" value="1"/>
</dbReference>
<dbReference type="InterPro" id="IPR036583">
    <property type="entry name" value="23S_rRNA_IVS_sf"/>
</dbReference>
<organism evidence="2 3">
    <name type="scientific">Candidatus Taylorbacteria bacterium RIFCSPHIGHO2_02_FULL_45_35</name>
    <dbReference type="NCBI Taxonomy" id="1802311"/>
    <lineage>
        <taxon>Bacteria</taxon>
        <taxon>Candidatus Tayloriibacteriota</taxon>
    </lineage>
</organism>
<protein>
    <recommendedName>
        <fullName evidence="1">bAvd-like domain-containing protein</fullName>
    </recommendedName>
</protein>
<evidence type="ECO:0000259" key="1">
    <source>
        <dbReference type="Pfam" id="PF22296"/>
    </source>
</evidence>
<evidence type="ECO:0000313" key="3">
    <source>
        <dbReference type="Proteomes" id="UP000177943"/>
    </source>
</evidence>
<dbReference type="CDD" id="cd16376">
    <property type="entry name" value="Avd_like"/>
    <property type="match status" value="1"/>
</dbReference>
<dbReference type="Gene3D" id="1.20.1440.60">
    <property type="entry name" value="23S rRNA-intervening sequence"/>
    <property type="match status" value="1"/>
</dbReference>
<proteinExistence type="predicted"/>
<gene>
    <name evidence="2" type="ORF">A3D56_01065</name>
</gene>
<evidence type="ECO:0000313" key="2">
    <source>
        <dbReference type="EMBL" id="OHA25830.1"/>
    </source>
</evidence>
<reference evidence="2 3" key="1">
    <citation type="journal article" date="2016" name="Nat. Commun.">
        <title>Thousands of microbial genomes shed light on interconnected biogeochemical processes in an aquifer system.</title>
        <authorList>
            <person name="Anantharaman K."/>
            <person name="Brown C.T."/>
            <person name="Hug L.A."/>
            <person name="Sharon I."/>
            <person name="Castelle C.J."/>
            <person name="Probst A.J."/>
            <person name="Thomas B.C."/>
            <person name="Singh A."/>
            <person name="Wilkins M.J."/>
            <person name="Karaoz U."/>
            <person name="Brodie E.L."/>
            <person name="Williams K.H."/>
            <person name="Hubbard S.S."/>
            <person name="Banfield J.F."/>
        </authorList>
    </citation>
    <scope>NUCLEOTIDE SEQUENCE [LARGE SCALE GENOMIC DNA]</scope>
</reference>
<sequence length="110" mass="12863">MWQKYLAHFPKANRFTLGSKIDEVFLATIEYCFLASYANVQEKMPLLNRCISRVDLLKLLLLLAWEIKALDTKKYIHLSEHMVEVGRMLGGWRRQLVNKTPLPKKEGEKS</sequence>
<dbReference type="InterPro" id="IPR055360">
    <property type="entry name" value="bAvd"/>
</dbReference>
<accession>A0A1G2MPK9</accession>
<comment type="caution">
    <text evidence="2">The sequence shown here is derived from an EMBL/GenBank/DDBJ whole genome shotgun (WGS) entry which is preliminary data.</text>
</comment>